<dbReference type="SUPFAM" id="SSF53098">
    <property type="entry name" value="Ribonuclease H-like"/>
    <property type="match status" value="1"/>
</dbReference>
<organism evidence="2 3">
    <name type="scientific">Hibiscus syriacus</name>
    <name type="common">Rose of Sharon</name>
    <dbReference type="NCBI Taxonomy" id="106335"/>
    <lineage>
        <taxon>Eukaryota</taxon>
        <taxon>Viridiplantae</taxon>
        <taxon>Streptophyta</taxon>
        <taxon>Embryophyta</taxon>
        <taxon>Tracheophyta</taxon>
        <taxon>Spermatophyta</taxon>
        <taxon>Magnoliopsida</taxon>
        <taxon>eudicotyledons</taxon>
        <taxon>Gunneridae</taxon>
        <taxon>Pentapetalae</taxon>
        <taxon>rosids</taxon>
        <taxon>malvids</taxon>
        <taxon>Malvales</taxon>
        <taxon>Malvaceae</taxon>
        <taxon>Malvoideae</taxon>
        <taxon>Hibiscus</taxon>
    </lineage>
</organism>
<dbReference type="CDD" id="cd06222">
    <property type="entry name" value="RNase_H_like"/>
    <property type="match status" value="1"/>
</dbReference>
<protein>
    <recommendedName>
        <fullName evidence="1">RNase H type-1 domain-containing protein</fullName>
    </recommendedName>
</protein>
<dbReference type="Pfam" id="PF13456">
    <property type="entry name" value="RVT_3"/>
    <property type="match status" value="1"/>
</dbReference>
<dbReference type="InterPro" id="IPR002156">
    <property type="entry name" value="RNaseH_domain"/>
</dbReference>
<dbReference type="EMBL" id="VEPZ02001525">
    <property type="protein sequence ID" value="KAE8669557.1"/>
    <property type="molecule type" value="Genomic_DNA"/>
</dbReference>
<feature type="domain" description="RNase H type-1" evidence="1">
    <location>
        <begin position="111"/>
        <end position="193"/>
    </location>
</feature>
<dbReference type="Gene3D" id="3.30.420.10">
    <property type="entry name" value="Ribonuclease H-like superfamily/Ribonuclease H"/>
    <property type="match status" value="1"/>
</dbReference>
<name>A0A6A2YB42_HIBSY</name>
<dbReference type="PANTHER" id="PTHR47074">
    <property type="entry name" value="BNAC02G40300D PROTEIN"/>
    <property type="match status" value="1"/>
</dbReference>
<dbReference type="InterPro" id="IPR044730">
    <property type="entry name" value="RNase_H-like_dom_plant"/>
</dbReference>
<evidence type="ECO:0000259" key="1">
    <source>
        <dbReference type="Pfam" id="PF13456"/>
    </source>
</evidence>
<sequence length="196" mass="21758">MQVRNTKRVLRIFELASGLNLNLKKSKILGVNTNPSLLHQRTQGIGCLVESFPTKYLGLPLGGQVNWKHIGCTGWSQMMEHSRCAAPLKWSPHLIGFVKLNVDGAVAQGGLSAELNAVKKALGLFLASPWCKMFRLVLESDCKLVVDWITLKVVLLCIPFTWFRNFYVVKELGIIIKWIPRNCNTVADSLAKAGIG</sequence>
<keyword evidence="3" id="KW-1185">Reference proteome</keyword>
<dbReference type="AlphaFoldDB" id="A0A6A2YB42"/>
<comment type="caution">
    <text evidence="2">The sequence shown here is derived from an EMBL/GenBank/DDBJ whole genome shotgun (WGS) entry which is preliminary data.</text>
</comment>
<reference evidence="2" key="1">
    <citation type="submission" date="2019-09" db="EMBL/GenBank/DDBJ databases">
        <title>Draft genome information of white flower Hibiscus syriacus.</title>
        <authorList>
            <person name="Kim Y.-M."/>
        </authorList>
    </citation>
    <scope>NUCLEOTIDE SEQUENCE [LARGE SCALE GENOMIC DNA]</scope>
    <source>
        <strain evidence="2">YM2019G1</strain>
    </source>
</reference>
<dbReference type="Proteomes" id="UP000436088">
    <property type="component" value="Unassembled WGS sequence"/>
</dbReference>
<evidence type="ECO:0000313" key="3">
    <source>
        <dbReference type="Proteomes" id="UP000436088"/>
    </source>
</evidence>
<gene>
    <name evidence="2" type="ORF">F3Y22_tig00112231pilonHSYRG00376</name>
</gene>
<dbReference type="GO" id="GO:0004523">
    <property type="term" value="F:RNA-DNA hybrid ribonuclease activity"/>
    <property type="evidence" value="ECO:0007669"/>
    <property type="project" value="InterPro"/>
</dbReference>
<dbReference type="GO" id="GO:0003676">
    <property type="term" value="F:nucleic acid binding"/>
    <property type="evidence" value="ECO:0007669"/>
    <property type="project" value="InterPro"/>
</dbReference>
<dbReference type="InterPro" id="IPR012337">
    <property type="entry name" value="RNaseH-like_sf"/>
</dbReference>
<proteinExistence type="predicted"/>
<evidence type="ECO:0000313" key="2">
    <source>
        <dbReference type="EMBL" id="KAE8669557.1"/>
    </source>
</evidence>
<dbReference type="InterPro" id="IPR036397">
    <property type="entry name" value="RNaseH_sf"/>
</dbReference>
<dbReference type="PANTHER" id="PTHR47074:SF11">
    <property type="entry name" value="REVERSE TRANSCRIPTASE-LIKE PROTEIN"/>
    <property type="match status" value="1"/>
</dbReference>
<accession>A0A6A2YB42</accession>
<dbReference type="InterPro" id="IPR052929">
    <property type="entry name" value="RNase_H-like_EbsB-rel"/>
</dbReference>